<feature type="transmembrane region" description="Helical" evidence="6">
    <location>
        <begin position="465"/>
        <end position="489"/>
    </location>
</feature>
<dbReference type="Gene3D" id="1.20.1250.20">
    <property type="entry name" value="MFS general substrate transporter like domains"/>
    <property type="match status" value="1"/>
</dbReference>
<sequence length="560" mass="62632">MGQKYEELDSQHHSFLDSTKDGIELNIVTEPVDVEGSSKSPIALYDTSSLRRIPGNIPAVSYLICFIEFSERLSYYLIQGCITNMIQRRLPHNSTSGAVMDDPANSNESPGALGLGLPIATFLLEFMTLIANLSPLVSGYYSDTRLGKFKTIIIGTIIGVVGHILLVFAALPPVLKVVPLSFAITGISLITVAVSAGFIKPNVMPLLLDQYTMLDDYPTILPNGENAIVDRKATLERMTLIYYLFINVGCFLAFVGSFIERIWGFWVVFLITAVIYAILPILLWFLKPKLRLTQPTGESIFDDVVPLIKQCFSSGWLRRVRYGQFWSYTPVNDTFSHVTMDQLKTTFQSCIIFLYFIIFNVNDSALTPIQINQSGSMKTDGMPNDLFQSFNPLAIIVMIPFQNHALYPLLRWKRIQFTSVDKITVGFALAGIGSIFGAVTQKIIYNTSKCGAYASTCDEVSPISAWWSAIMFSLQAFGECFATVSCYEMAYSRSPENMRSFVLALFLTTYSFSSVIGEFISYFAYDPNLVTIFGWCGGLGVASSVLFYYHFYYLKVEEKE</sequence>
<dbReference type="EMBL" id="CAACVR010000001">
    <property type="protein sequence ID" value="VEU19737.1"/>
    <property type="molecule type" value="Genomic_DNA"/>
</dbReference>
<dbReference type="Proteomes" id="UP000290900">
    <property type="component" value="Unassembled WGS sequence"/>
</dbReference>
<dbReference type="SUPFAM" id="SSF103473">
    <property type="entry name" value="MFS general substrate transporter"/>
    <property type="match status" value="1"/>
</dbReference>
<feature type="transmembrane region" description="Helical" evidence="6">
    <location>
        <begin position="265"/>
        <end position="286"/>
    </location>
</feature>
<feature type="transmembrane region" description="Helical" evidence="6">
    <location>
        <begin position="350"/>
        <end position="369"/>
    </location>
</feature>
<name>A0A448YFT1_BRENA</name>
<feature type="transmembrane region" description="Helical" evidence="6">
    <location>
        <begin position="389"/>
        <end position="410"/>
    </location>
</feature>
<evidence type="ECO:0000256" key="1">
    <source>
        <dbReference type="ARBA" id="ARBA00004141"/>
    </source>
</evidence>
<feature type="transmembrane region" description="Helical" evidence="6">
    <location>
        <begin position="177"/>
        <end position="199"/>
    </location>
</feature>
<feature type="transmembrane region" description="Helical" evidence="6">
    <location>
        <begin position="112"/>
        <end position="131"/>
    </location>
</feature>
<dbReference type="GO" id="GO:0022857">
    <property type="term" value="F:transmembrane transporter activity"/>
    <property type="evidence" value="ECO:0007669"/>
    <property type="project" value="InterPro"/>
</dbReference>
<dbReference type="InParanoid" id="A0A448YFT1"/>
<dbReference type="Pfam" id="PF00854">
    <property type="entry name" value="PTR2"/>
    <property type="match status" value="1"/>
</dbReference>
<feature type="transmembrane region" description="Helical" evidence="6">
    <location>
        <begin position="531"/>
        <end position="554"/>
    </location>
</feature>
<evidence type="ECO:0000256" key="3">
    <source>
        <dbReference type="ARBA" id="ARBA00022692"/>
    </source>
</evidence>
<gene>
    <name evidence="7" type="ORF">BRENAR_LOCUS473</name>
</gene>
<reference evidence="7 8" key="1">
    <citation type="submission" date="2018-12" db="EMBL/GenBank/DDBJ databases">
        <authorList>
            <person name="Tiukova I."/>
            <person name="Dainat J."/>
        </authorList>
    </citation>
    <scope>NUCLEOTIDE SEQUENCE [LARGE SCALE GENOMIC DNA]</scope>
</reference>
<evidence type="ECO:0000313" key="8">
    <source>
        <dbReference type="Proteomes" id="UP000290900"/>
    </source>
</evidence>
<dbReference type="FunCoup" id="A0A448YFT1">
    <property type="interactions" value="1120"/>
</dbReference>
<keyword evidence="8" id="KW-1185">Reference proteome</keyword>
<dbReference type="OrthoDB" id="8904098at2759"/>
<feature type="transmembrane region" description="Helical" evidence="6">
    <location>
        <begin position="152"/>
        <end position="171"/>
    </location>
</feature>
<comment type="similarity">
    <text evidence="2">Belongs to the major facilitator superfamily. Proton-dependent oligopeptide transporter (POT/PTR) (TC 2.A.17) family.</text>
</comment>
<keyword evidence="4 6" id="KW-1133">Transmembrane helix</keyword>
<feature type="transmembrane region" description="Helical" evidence="6">
    <location>
        <begin position="501"/>
        <end position="525"/>
    </location>
</feature>
<evidence type="ECO:0000313" key="7">
    <source>
        <dbReference type="EMBL" id="VEU19737.1"/>
    </source>
</evidence>
<evidence type="ECO:0000256" key="5">
    <source>
        <dbReference type="ARBA" id="ARBA00023136"/>
    </source>
</evidence>
<protein>
    <submittedName>
        <fullName evidence="7">DEKNAAC100859</fullName>
    </submittedName>
</protein>
<feature type="transmembrane region" description="Helical" evidence="6">
    <location>
        <begin position="240"/>
        <end position="259"/>
    </location>
</feature>
<dbReference type="GO" id="GO:0016020">
    <property type="term" value="C:membrane"/>
    <property type="evidence" value="ECO:0007669"/>
    <property type="project" value="UniProtKB-SubCell"/>
</dbReference>
<organism evidence="7 8">
    <name type="scientific">Brettanomyces naardenensis</name>
    <name type="common">Yeast</name>
    <dbReference type="NCBI Taxonomy" id="13370"/>
    <lineage>
        <taxon>Eukaryota</taxon>
        <taxon>Fungi</taxon>
        <taxon>Dikarya</taxon>
        <taxon>Ascomycota</taxon>
        <taxon>Saccharomycotina</taxon>
        <taxon>Pichiomycetes</taxon>
        <taxon>Pichiales</taxon>
        <taxon>Pichiaceae</taxon>
        <taxon>Brettanomyces</taxon>
    </lineage>
</organism>
<keyword evidence="3 6" id="KW-0812">Transmembrane</keyword>
<dbReference type="InterPro" id="IPR036259">
    <property type="entry name" value="MFS_trans_sf"/>
</dbReference>
<comment type="subcellular location">
    <subcellularLocation>
        <location evidence="1">Membrane</location>
        <topology evidence="1">Multi-pass membrane protein</topology>
    </subcellularLocation>
</comment>
<dbReference type="PANTHER" id="PTHR11654">
    <property type="entry name" value="OLIGOPEPTIDE TRANSPORTER-RELATED"/>
    <property type="match status" value="1"/>
</dbReference>
<proteinExistence type="inferred from homology"/>
<keyword evidence="5 6" id="KW-0472">Membrane</keyword>
<evidence type="ECO:0000256" key="4">
    <source>
        <dbReference type="ARBA" id="ARBA00022989"/>
    </source>
</evidence>
<evidence type="ECO:0000256" key="2">
    <source>
        <dbReference type="ARBA" id="ARBA00005982"/>
    </source>
</evidence>
<evidence type="ECO:0000256" key="6">
    <source>
        <dbReference type="SAM" id="Phobius"/>
    </source>
</evidence>
<dbReference type="InterPro" id="IPR000109">
    <property type="entry name" value="POT_fam"/>
</dbReference>
<dbReference type="AlphaFoldDB" id="A0A448YFT1"/>
<feature type="transmembrane region" description="Helical" evidence="6">
    <location>
        <begin position="422"/>
        <end position="445"/>
    </location>
</feature>
<accession>A0A448YFT1</accession>